<dbReference type="Gene3D" id="3.30.730.10">
    <property type="entry name" value="AP2/ERF domain"/>
    <property type="match status" value="1"/>
</dbReference>
<feature type="compositionally biased region" description="Polar residues" evidence="8">
    <location>
        <begin position="122"/>
        <end position="131"/>
    </location>
</feature>
<dbReference type="SMART" id="SM00380">
    <property type="entry name" value="AP2"/>
    <property type="match status" value="1"/>
</dbReference>
<dbReference type="InterPro" id="IPR016177">
    <property type="entry name" value="DNA-bd_dom_sf"/>
</dbReference>
<dbReference type="InterPro" id="IPR051032">
    <property type="entry name" value="AP2/ERF_TF_ERF_subfamily"/>
</dbReference>
<evidence type="ECO:0000256" key="2">
    <source>
        <dbReference type="ARBA" id="ARBA00023015"/>
    </source>
</evidence>
<proteinExistence type="inferred from homology"/>
<dbReference type="InterPro" id="IPR001471">
    <property type="entry name" value="AP2/ERF_dom"/>
</dbReference>
<dbReference type="PROSITE" id="PS51032">
    <property type="entry name" value="AP2_ERF"/>
    <property type="match status" value="1"/>
</dbReference>
<dbReference type="InParanoid" id="A0A200QCW3"/>
<dbReference type="CDD" id="cd00018">
    <property type="entry name" value="AP2"/>
    <property type="match status" value="1"/>
</dbReference>
<evidence type="ECO:0000313" key="10">
    <source>
        <dbReference type="EMBL" id="OVA08314.1"/>
    </source>
</evidence>
<protein>
    <submittedName>
        <fullName evidence="10">AP2/ERF domain</fullName>
    </submittedName>
</protein>
<keyword evidence="11" id="KW-1185">Reference proteome</keyword>
<evidence type="ECO:0000256" key="6">
    <source>
        <dbReference type="ARBA" id="ARBA00023242"/>
    </source>
</evidence>
<dbReference type="OrthoDB" id="1918918at2759"/>
<keyword evidence="2" id="KW-0805">Transcription regulation</keyword>
<comment type="caution">
    <text evidence="10">The sequence shown here is derived from an EMBL/GenBank/DDBJ whole genome shotgun (WGS) entry which is preliminary data.</text>
</comment>
<dbReference type="EMBL" id="MVGT01002328">
    <property type="protein sequence ID" value="OVA08314.1"/>
    <property type="molecule type" value="Genomic_DNA"/>
</dbReference>
<dbReference type="Pfam" id="PF00847">
    <property type="entry name" value="AP2"/>
    <property type="match status" value="1"/>
</dbReference>
<keyword evidence="5" id="KW-0804">Transcription</keyword>
<name>A0A200QCW3_MACCD</name>
<dbReference type="InterPro" id="IPR036955">
    <property type="entry name" value="AP2/ERF_dom_sf"/>
</dbReference>
<keyword evidence="4" id="KW-0010">Activator</keyword>
<comment type="subcellular location">
    <subcellularLocation>
        <location evidence="1">Nucleus</location>
    </subcellularLocation>
</comment>
<dbReference type="PRINTS" id="PR00367">
    <property type="entry name" value="ETHRSPELEMNT"/>
</dbReference>
<dbReference type="AlphaFoldDB" id="A0A200QCW3"/>
<organism evidence="10 11">
    <name type="scientific">Macleaya cordata</name>
    <name type="common">Five-seeded plume-poppy</name>
    <name type="synonym">Bocconia cordata</name>
    <dbReference type="NCBI Taxonomy" id="56857"/>
    <lineage>
        <taxon>Eukaryota</taxon>
        <taxon>Viridiplantae</taxon>
        <taxon>Streptophyta</taxon>
        <taxon>Embryophyta</taxon>
        <taxon>Tracheophyta</taxon>
        <taxon>Spermatophyta</taxon>
        <taxon>Magnoliopsida</taxon>
        <taxon>Ranunculales</taxon>
        <taxon>Papaveraceae</taxon>
        <taxon>Papaveroideae</taxon>
        <taxon>Macleaya</taxon>
    </lineage>
</organism>
<feature type="compositionally biased region" description="Low complexity" evidence="8">
    <location>
        <begin position="133"/>
        <end position="147"/>
    </location>
</feature>
<evidence type="ECO:0000256" key="7">
    <source>
        <dbReference type="ARBA" id="ARBA00024343"/>
    </source>
</evidence>
<feature type="compositionally biased region" description="Low complexity" evidence="8">
    <location>
        <begin position="1"/>
        <end position="17"/>
    </location>
</feature>
<dbReference type="GO" id="GO:0003677">
    <property type="term" value="F:DNA binding"/>
    <property type="evidence" value="ECO:0007669"/>
    <property type="project" value="UniProtKB-KW"/>
</dbReference>
<dbReference type="GO" id="GO:0005634">
    <property type="term" value="C:nucleus"/>
    <property type="evidence" value="ECO:0007669"/>
    <property type="project" value="UniProtKB-SubCell"/>
</dbReference>
<sequence>MVKPSTSSSSSSSSKLPTSEERRDSGRHYKGVRKRKWGKYVSEIRLPNSRERIWLGSYDTPEKAARAFDAALFCLRGKKASFNFPNNPPEIQGGGSLTPSEIQSVAAKFANEEYQEEDQPTREVSFSSRNLDSSEVSSSGYSSPAPSVTDGVVPAGTTDNLKMDWSFLDLLTVPESDINRVSDFSGFTGLDDLPIEFLLPPPEVDYVEENTSNNGFEVFPHQQSFLWNF</sequence>
<feature type="compositionally biased region" description="Basic and acidic residues" evidence="8">
    <location>
        <begin position="18"/>
        <end position="27"/>
    </location>
</feature>
<dbReference type="FunFam" id="3.30.730.10:FF:000001">
    <property type="entry name" value="Ethylene-responsive transcription factor 2"/>
    <property type="match status" value="1"/>
</dbReference>
<comment type="similarity">
    <text evidence="7">Belongs to the AP2/ERF transcription factor family. ERF subfamily.</text>
</comment>
<dbReference type="STRING" id="56857.A0A200QCW3"/>
<feature type="domain" description="AP2/ERF" evidence="9">
    <location>
        <begin position="28"/>
        <end position="85"/>
    </location>
</feature>
<dbReference type="PANTHER" id="PTHR31985">
    <property type="entry name" value="ETHYLENE-RESPONSIVE TRANSCRIPTION FACTOR ERF042-RELATED"/>
    <property type="match status" value="1"/>
</dbReference>
<dbReference type="SUPFAM" id="SSF54171">
    <property type="entry name" value="DNA-binding domain"/>
    <property type="match status" value="1"/>
</dbReference>
<evidence type="ECO:0000256" key="4">
    <source>
        <dbReference type="ARBA" id="ARBA00023159"/>
    </source>
</evidence>
<evidence type="ECO:0000256" key="3">
    <source>
        <dbReference type="ARBA" id="ARBA00023125"/>
    </source>
</evidence>
<accession>A0A200QCW3</accession>
<keyword evidence="6" id="KW-0539">Nucleus</keyword>
<dbReference type="OMA" id="FANEEYQ"/>
<evidence type="ECO:0000256" key="5">
    <source>
        <dbReference type="ARBA" id="ARBA00023163"/>
    </source>
</evidence>
<reference evidence="10 11" key="1">
    <citation type="journal article" date="2017" name="Mol. Plant">
        <title>The Genome of Medicinal Plant Macleaya cordata Provides New Insights into Benzylisoquinoline Alkaloids Metabolism.</title>
        <authorList>
            <person name="Liu X."/>
            <person name="Liu Y."/>
            <person name="Huang P."/>
            <person name="Ma Y."/>
            <person name="Qing Z."/>
            <person name="Tang Q."/>
            <person name="Cao H."/>
            <person name="Cheng P."/>
            <person name="Zheng Y."/>
            <person name="Yuan Z."/>
            <person name="Zhou Y."/>
            <person name="Liu J."/>
            <person name="Tang Z."/>
            <person name="Zhuo Y."/>
            <person name="Zhang Y."/>
            <person name="Yu L."/>
            <person name="Huang J."/>
            <person name="Yang P."/>
            <person name="Peng Q."/>
            <person name="Zhang J."/>
            <person name="Jiang W."/>
            <person name="Zhang Z."/>
            <person name="Lin K."/>
            <person name="Ro D.K."/>
            <person name="Chen X."/>
            <person name="Xiong X."/>
            <person name="Shang Y."/>
            <person name="Huang S."/>
            <person name="Zeng J."/>
        </authorList>
    </citation>
    <scope>NUCLEOTIDE SEQUENCE [LARGE SCALE GENOMIC DNA]</scope>
    <source>
        <strain evidence="11">cv. BLH2017</strain>
        <tissue evidence="10">Root</tissue>
    </source>
</reference>
<gene>
    <name evidence="10" type="ORF">BVC80_209g34</name>
</gene>
<evidence type="ECO:0000256" key="1">
    <source>
        <dbReference type="ARBA" id="ARBA00004123"/>
    </source>
</evidence>
<dbReference type="GO" id="GO:0003700">
    <property type="term" value="F:DNA-binding transcription factor activity"/>
    <property type="evidence" value="ECO:0007669"/>
    <property type="project" value="InterPro"/>
</dbReference>
<evidence type="ECO:0000313" key="11">
    <source>
        <dbReference type="Proteomes" id="UP000195402"/>
    </source>
</evidence>
<evidence type="ECO:0000259" key="9">
    <source>
        <dbReference type="PROSITE" id="PS51032"/>
    </source>
</evidence>
<dbReference type="PANTHER" id="PTHR31985:SF215">
    <property type="entry name" value="OS02G0781300 PROTEIN"/>
    <property type="match status" value="1"/>
</dbReference>
<feature type="region of interest" description="Disordered" evidence="8">
    <location>
        <begin position="112"/>
        <end position="150"/>
    </location>
</feature>
<dbReference type="FunCoup" id="A0A200QCW3">
    <property type="interactions" value="23"/>
</dbReference>
<evidence type="ECO:0000256" key="8">
    <source>
        <dbReference type="SAM" id="MobiDB-lite"/>
    </source>
</evidence>
<keyword evidence="3" id="KW-0238">DNA-binding</keyword>
<dbReference type="Proteomes" id="UP000195402">
    <property type="component" value="Unassembled WGS sequence"/>
</dbReference>
<feature type="region of interest" description="Disordered" evidence="8">
    <location>
        <begin position="1"/>
        <end position="33"/>
    </location>
</feature>